<dbReference type="EMBL" id="LDEV01002246">
    <property type="protein sequence ID" value="KLJ09838.1"/>
    <property type="molecule type" value="Genomic_DNA"/>
</dbReference>
<feature type="compositionally biased region" description="Polar residues" evidence="1">
    <location>
        <begin position="8"/>
        <end position="24"/>
    </location>
</feature>
<evidence type="ECO:0000313" key="2">
    <source>
        <dbReference type="EMBL" id="KLJ09838.1"/>
    </source>
</evidence>
<sequence length="81" mass="9224">MALDPVGTATSPSQKRQQLASGLRDQQQLHLHINCISKNIHNSLRLYTSSPIYPHSISPHIFPNKLQHQVHLQPRWCSKPP</sequence>
<proteinExistence type="predicted"/>
<keyword evidence="3" id="KW-1185">Reference proteome</keyword>
<evidence type="ECO:0000256" key="1">
    <source>
        <dbReference type="SAM" id="MobiDB-lite"/>
    </source>
</evidence>
<gene>
    <name evidence="2" type="ORF">EMPG_14742</name>
</gene>
<accession>A0A0H1BFH8</accession>
<feature type="region of interest" description="Disordered" evidence="1">
    <location>
        <begin position="1"/>
        <end position="24"/>
    </location>
</feature>
<comment type="caution">
    <text evidence="2">The sequence shown here is derived from an EMBL/GenBank/DDBJ whole genome shotgun (WGS) entry which is preliminary data.</text>
</comment>
<protein>
    <submittedName>
        <fullName evidence="2">Uncharacterized protein</fullName>
    </submittedName>
</protein>
<dbReference type="AlphaFoldDB" id="A0A0H1BFH8"/>
<evidence type="ECO:0000313" key="3">
    <source>
        <dbReference type="Proteomes" id="UP000053573"/>
    </source>
</evidence>
<dbReference type="Proteomes" id="UP000053573">
    <property type="component" value="Unassembled WGS sequence"/>
</dbReference>
<reference evidence="3" key="1">
    <citation type="journal article" date="2015" name="PLoS Genet.">
        <title>The dynamic genome and transcriptome of the human fungal pathogen Blastomyces and close relative Emmonsia.</title>
        <authorList>
            <person name="Munoz J.F."/>
            <person name="Gauthier G.M."/>
            <person name="Desjardins C.A."/>
            <person name="Gallo J.E."/>
            <person name="Holder J."/>
            <person name="Sullivan T.D."/>
            <person name="Marty A.J."/>
            <person name="Carmen J.C."/>
            <person name="Chen Z."/>
            <person name="Ding L."/>
            <person name="Gujja S."/>
            <person name="Magrini V."/>
            <person name="Misas E."/>
            <person name="Mitreva M."/>
            <person name="Priest M."/>
            <person name="Saif S."/>
            <person name="Whiston E.A."/>
            <person name="Young S."/>
            <person name="Zeng Q."/>
            <person name="Goldman W.E."/>
            <person name="Mardis E.R."/>
            <person name="Taylor J.W."/>
            <person name="McEwen J.G."/>
            <person name="Clay O.K."/>
            <person name="Klein B.S."/>
            <person name="Cuomo C.A."/>
        </authorList>
    </citation>
    <scope>NUCLEOTIDE SEQUENCE [LARGE SCALE GENOMIC DNA]</scope>
    <source>
        <strain evidence="3">UAMH 139</strain>
    </source>
</reference>
<organism evidence="2 3">
    <name type="scientific">Blastomyces silverae</name>
    <dbReference type="NCBI Taxonomy" id="2060906"/>
    <lineage>
        <taxon>Eukaryota</taxon>
        <taxon>Fungi</taxon>
        <taxon>Dikarya</taxon>
        <taxon>Ascomycota</taxon>
        <taxon>Pezizomycotina</taxon>
        <taxon>Eurotiomycetes</taxon>
        <taxon>Eurotiomycetidae</taxon>
        <taxon>Onygenales</taxon>
        <taxon>Ajellomycetaceae</taxon>
        <taxon>Blastomyces</taxon>
    </lineage>
</organism>
<name>A0A0H1BFH8_9EURO</name>